<dbReference type="RefSeq" id="WP_179912360.1">
    <property type="nucleotide sequence ID" value="NZ_JACBYE010000004.1"/>
</dbReference>
<keyword evidence="4" id="KW-1185">Reference proteome</keyword>
<name>A0A853EPR1_9MICO</name>
<sequence>MTPTTTPRTGSLLALALAGALLSGCSGPADSEATPAPAASLAATSTSAPEPSAEPATATATDDAPGATAGDFPTCDEVKAVLGPVVEGLVELDESENGVATGSDGAALGCSWYTPETDGSSTALDRYGFISLGVSHDPEYTAESMEPLGWVVDDPAVSAAGAWALKVGGGYDPGAQLDATGVQVVRDGVVVVLTSGGVALQDVPQLAALTEEWALGAGVAVLDLMG</sequence>
<evidence type="ECO:0000256" key="2">
    <source>
        <dbReference type="SAM" id="SignalP"/>
    </source>
</evidence>
<feature type="chain" id="PRO_5039696572" description="DUF3558 domain-containing protein" evidence="2">
    <location>
        <begin position="32"/>
        <end position="226"/>
    </location>
</feature>
<proteinExistence type="predicted"/>
<feature type="region of interest" description="Disordered" evidence="1">
    <location>
        <begin position="26"/>
        <end position="72"/>
    </location>
</feature>
<reference evidence="3 4" key="1">
    <citation type="submission" date="2020-07" db="EMBL/GenBank/DDBJ databases">
        <title>MOT database genomes.</title>
        <authorList>
            <person name="Joseph S."/>
            <person name="Aduse-Opoku J."/>
            <person name="Hashim A."/>
            <person name="Wade W."/>
            <person name="Curtis M."/>
        </authorList>
    </citation>
    <scope>NUCLEOTIDE SEQUENCE [LARGE SCALE GENOMIC DNA]</scope>
    <source>
        <strain evidence="3 4">DSM 100099</strain>
    </source>
</reference>
<dbReference type="EMBL" id="JACBYE010000004">
    <property type="protein sequence ID" value="NYS92510.1"/>
    <property type="molecule type" value="Genomic_DNA"/>
</dbReference>
<gene>
    <name evidence="3" type="ORF">HZZ10_03060</name>
</gene>
<organism evidence="3 4">
    <name type="scientific">Sanguibacter inulinus</name>
    <dbReference type="NCBI Taxonomy" id="60922"/>
    <lineage>
        <taxon>Bacteria</taxon>
        <taxon>Bacillati</taxon>
        <taxon>Actinomycetota</taxon>
        <taxon>Actinomycetes</taxon>
        <taxon>Micrococcales</taxon>
        <taxon>Sanguibacteraceae</taxon>
        <taxon>Sanguibacter</taxon>
    </lineage>
</organism>
<protein>
    <recommendedName>
        <fullName evidence="5">DUF3558 domain-containing protein</fullName>
    </recommendedName>
</protein>
<dbReference type="AlphaFoldDB" id="A0A853EPR1"/>
<comment type="caution">
    <text evidence="3">The sequence shown here is derived from an EMBL/GenBank/DDBJ whole genome shotgun (WGS) entry which is preliminary data.</text>
</comment>
<evidence type="ECO:0000313" key="3">
    <source>
        <dbReference type="EMBL" id="NYS92510.1"/>
    </source>
</evidence>
<evidence type="ECO:0008006" key="5">
    <source>
        <dbReference type="Google" id="ProtNLM"/>
    </source>
</evidence>
<feature type="compositionally biased region" description="Low complexity" evidence="1">
    <location>
        <begin position="26"/>
        <end position="71"/>
    </location>
</feature>
<evidence type="ECO:0000256" key="1">
    <source>
        <dbReference type="SAM" id="MobiDB-lite"/>
    </source>
</evidence>
<dbReference type="Proteomes" id="UP000561011">
    <property type="component" value="Unassembled WGS sequence"/>
</dbReference>
<feature type="signal peptide" evidence="2">
    <location>
        <begin position="1"/>
        <end position="31"/>
    </location>
</feature>
<keyword evidence="2" id="KW-0732">Signal</keyword>
<accession>A0A853EPR1</accession>
<evidence type="ECO:0000313" key="4">
    <source>
        <dbReference type="Proteomes" id="UP000561011"/>
    </source>
</evidence>